<evidence type="ECO:0000256" key="1">
    <source>
        <dbReference type="ARBA" id="ARBA00022617"/>
    </source>
</evidence>
<keyword evidence="6" id="KW-0732">Signal</keyword>
<dbReference type="InterPro" id="IPR009056">
    <property type="entry name" value="Cyt_c-like_dom"/>
</dbReference>
<evidence type="ECO:0000259" key="7">
    <source>
        <dbReference type="PROSITE" id="PS51007"/>
    </source>
</evidence>
<keyword evidence="5" id="KW-1133">Transmembrane helix</keyword>
<evidence type="ECO:0000256" key="3">
    <source>
        <dbReference type="ARBA" id="ARBA00023004"/>
    </source>
</evidence>
<dbReference type="Proteomes" id="UP000636888">
    <property type="component" value="Unassembled WGS sequence"/>
</dbReference>
<evidence type="ECO:0000313" key="8">
    <source>
        <dbReference type="EMBL" id="MBJ6727143.1"/>
    </source>
</evidence>
<evidence type="ECO:0000256" key="4">
    <source>
        <dbReference type="PROSITE-ProRule" id="PRU00433"/>
    </source>
</evidence>
<dbReference type="GO" id="GO:0009055">
    <property type="term" value="F:electron transfer activity"/>
    <property type="evidence" value="ECO:0007669"/>
    <property type="project" value="InterPro"/>
</dbReference>
<dbReference type="RefSeq" id="WP_199386055.1">
    <property type="nucleotide sequence ID" value="NZ_JAEMHM010000020.1"/>
</dbReference>
<evidence type="ECO:0000313" key="9">
    <source>
        <dbReference type="Proteomes" id="UP000636888"/>
    </source>
</evidence>
<dbReference type="PROSITE" id="PS51007">
    <property type="entry name" value="CYTC"/>
    <property type="match status" value="2"/>
</dbReference>
<reference evidence="8" key="1">
    <citation type="submission" date="2020-12" db="EMBL/GenBank/DDBJ databases">
        <title>Geomonas sp. Red875, isolated from river sediment.</title>
        <authorList>
            <person name="Xu Z."/>
            <person name="Zhang Z."/>
            <person name="Masuda Y."/>
            <person name="Itoh H."/>
            <person name="Senoo K."/>
        </authorList>
    </citation>
    <scope>NUCLEOTIDE SEQUENCE</scope>
    <source>
        <strain evidence="8">Red875</strain>
    </source>
</reference>
<keyword evidence="2 4" id="KW-0479">Metal-binding</keyword>
<sequence>MPRLFVMLSGILFLSFLATAQARAEEGKELFQKLCASCHTIGGGNSVGPDLRQVTERHPADWLVQIITAPDKLAAAKDPAQLELVKKFGMEMPNLGVSRADAEKIIAFLGTGASAPAGQTESAGAPPVVVTPALLGTGRALFTGRIPFAGGGPPCVSCHTIRYPGVHGGTLAADLTGIYATMGDSGVRGVLQSLSFPVMKTAYANRPLKDQEIAPLIALFQDASTGKGRAENVYPYVGVGCFALFIVIALVVKRRIG</sequence>
<comment type="caution">
    <text evidence="8">The sequence shown here is derived from an EMBL/GenBank/DDBJ whole genome shotgun (WGS) entry which is preliminary data.</text>
</comment>
<evidence type="ECO:0000256" key="2">
    <source>
        <dbReference type="ARBA" id="ARBA00022723"/>
    </source>
</evidence>
<dbReference type="Gene3D" id="1.10.760.10">
    <property type="entry name" value="Cytochrome c-like domain"/>
    <property type="match status" value="2"/>
</dbReference>
<feature type="chain" id="PRO_5035293728" evidence="6">
    <location>
        <begin position="25"/>
        <end position="257"/>
    </location>
</feature>
<dbReference type="InterPro" id="IPR036909">
    <property type="entry name" value="Cyt_c-like_dom_sf"/>
</dbReference>
<dbReference type="Pfam" id="PF00034">
    <property type="entry name" value="Cytochrom_C"/>
    <property type="match status" value="1"/>
</dbReference>
<evidence type="ECO:0000256" key="5">
    <source>
        <dbReference type="SAM" id="Phobius"/>
    </source>
</evidence>
<keyword evidence="3 4" id="KW-0408">Iron</keyword>
<feature type="signal peptide" evidence="6">
    <location>
        <begin position="1"/>
        <end position="24"/>
    </location>
</feature>
<keyword evidence="9" id="KW-1185">Reference proteome</keyword>
<feature type="domain" description="Cytochrome c" evidence="7">
    <location>
        <begin position="22"/>
        <end position="113"/>
    </location>
</feature>
<keyword evidence="1 4" id="KW-0349">Heme</keyword>
<dbReference type="EMBL" id="JAEMHM010000020">
    <property type="protein sequence ID" value="MBJ6727143.1"/>
    <property type="molecule type" value="Genomic_DNA"/>
</dbReference>
<gene>
    <name evidence="8" type="ORF">JFN93_20725</name>
</gene>
<organism evidence="8 9">
    <name type="scientific">Geomesophilobacter sediminis</name>
    <dbReference type="NCBI Taxonomy" id="2798584"/>
    <lineage>
        <taxon>Bacteria</taxon>
        <taxon>Pseudomonadati</taxon>
        <taxon>Thermodesulfobacteriota</taxon>
        <taxon>Desulfuromonadia</taxon>
        <taxon>Geobacterales</taxon>
        <taxon>Geobacteraceae</taxon>
        <taxon>Geomesophilobacter</taxon>
    </lineage>
</organism>
<feature type="domain" description="Cytochrome c" evidence="7">
    <location>
        <begin position="133"/>
        <end position="224"/>
    </location>
</feature>
<dbReference type="SUPFAM" id="SSF46626">
    <property type="entry name" value="Cytochrome c"/>
    <property type="match status" value="2"/>
</dbReference>
<proteinExistence type="predicted"/>
<dbReference type="GO" id="GO:0046872">
    <property type="term" value="F:metal ion binding"/>
    <property type="evidence" value="ECO:0007669"/>
    <property type="project" value="UniProtKB-KW"/>
</dbReference>
<dbReference type="AlphaFoldDB" id="A0A8J7M2K2"/>
<keyword evidence="5" id="KW-0812">Transmembrane</keyword>
<keyword evidence="5" id="KW-0472">Membrane</keyword>
<evidence type="ECO:0000256" key="6">
    <source>
        <dbReference type="SAM" id="SignalP"/>
    </source>
</evidence>
<name>A0A8J7M2K2_9BACT</name>
<dbReference type="GO" id="GO:0020037">
    <property type="term" value="F:heme binding"/>
    <property type="evidence" value="ECO:0007669"/>
    <property type="project" value="InterPro"/>
</dbReference>
<protein>
    <submittedName>
        <fullName evidence="8">Cytochrome c</fullName>
    </submittedName>
</protein>
<accession>A0A8J7M2K2</accession>
<feature type="transmembrane region" description="Helical" evidence="5">
    <location>
        <begin position="233"/>
        <end position="252"/>
    </location>
</feature>